<keyword evidence="2" id="KW-0378">Hydrolase</keyword>
<keyword evidence="9" id="KW-1185">Reference proteome</keyword>
<dbReference type="InterPro" id="IPR008918">
    <property type="entry name" value="HhH2"/>
</dbReference>
<accession>A0ABW6SNU4</accession>
<dbReference type="Gene3D" id="1.10.150.20">
    <property type="entry name" value="5' to 3' exonuclease, C-terminal subdomain"/>
    <property type="match status" value="1"/>
</dbReference>
<evidence type="ECO:0000256" key="1">
    <source>
        <dbReference type="ARBA" id="ARBA00022722"/>
    </source>
</evidence>
<evidence type="ECO:0000256" key="4">
    <source>
        <dbReference type="ARBA" id="ARBA00023125"/>
    </source>
</evidence>
<organism evidence="8 9">
    <name type="scientific">Microtetraspora malaysiensis</name>
    <dbReference type="NCBI Taxonomy" id="161358"/>
    <lineage>
        <taxon>Bacteria</taxon>
        <taxon>Bacillati</taxon>
        <taxon>Actinomycetota</taxon>
        <taxon>Actinomycetes</taxon>
        <taxon>Streptosporangiales</taxon>
        <taxon>Streptosporangiaceae</taxon>
        <taxon>Microtetraspora</taxon>
    </lineage>
</organism>
<dbReference type="InterPro" id="IPR029060">
    <property type="entry name" value="PIN-like_dom_sf"/>
</dbReference>
<dbReference type="InterPro" id="IPR020046">
    <property type="entry name" value="5-3_exonucl_a-hlix_arch_N"/>
</dbReference>
<evidence type="ECO:0000313" key="8">
    <source>
        <dbReference type="EMBL" id="MFF3666576.1"/>
    </source>
</evidence>
<dbReference type="SUPFAM" id="SSF47807">
    <property type="entry name" value="5' to 3' exonuclease, C-terminal subdomain"/>
    <property type="match status" value="1"/>
</dbReference>
<name>A0ABW6SNU4_9ACTN</name>
<evidence type="ECO:0000256" key="5">
    <source>
        <dbReference type="ARBA" id="ARBA00049957"/>
    </source>
</evidence>
<dbReference type="CDD" id="cd09859">
    <property type="entry name" value="PIN_53EXO"/>
    <property type="match status" value="1"/>
</dbReference>
<dbReference type="GO" id="GO:0004527">
    <property type="term" value="F:exonuclease activity"/>
    <property type="evidence" value="ECO:0007669"/>
    <property type="project" value="UniProtKB-KW"/>
</dbReference>
<dbReference type="CDD" id="cd09898">
    <property type="entry name" value="H3TH_53EXO"/>
    <property type="match status" value="1"/>
</dbReference>
<keyword evidence="1" id="KW-0540">Nuclease</keyword>
<feature type="domain" description="5'-3' exonuclease" evidence="7">
    <location>
        <begin position="1"/>
        <end position="266"/>
    </location>
</feature>
<evidence type="ECO:0000256" key="6">
    <source>
        <dbReference type="ARBA" id="ARBA00050026"/>
    </source>
</evidence>
<comment type="caution">
    <text evidence="8">The sequence shown here is derived from an EMBL/GenBank/DDBJ whole genome shotgun (WGS) entry which is preliminary data.</text>
</comment>
<dbReference type="InterPro" id="IPR020045">
    <property type="entry name" value="DNA_polI_H3TH"/>
</dbReference>
<dbReference type="PANTHER" id="PTHR42646:SF2">
    <property type="entry name" value="5'-3' EXONUCLEASE FAMILY PROTEIN"/>
    <property type="match status" value="1"/>
</dbReference>
<dbReference type="SMART" id="SM00279">
    <property type="entry name" value="HhH2"/>
    <property type="match status" value="1"/>
</dbReference>
<keyword evidence="4" id="KW-0238">DNA-binding</keyword>
<dbReference type="SMART" id="SM00475">
    <property type="entry name" value="53EXOc"/>
    <property type="match status" value="1"/>
</dbReference>
<dbReference type="Pfam" id="PF02739">
    <property type="entry name" value="5_3_exonuc_N"/>
    <property type="match status" value="1"/>
</dbReference>
<dbReference type="InterPro" id="IPR036279">
    <property type="entry name" value="5-3_exonuclease_C_sf"/>
</dbReference>
<proteinExistence type="predicted"/>
<evidence type="ECO:0000313" key="9">
    <source>
        <dbReference type="Proteomes" id="UP001602013"/>
    </source>
</evidence>
<dbReference type="SUPFAM" id="SSF88723">
    <property type="entry name" value="PIN domain-like"/>
    <property type="match status" value="1"/>
</dbReference>
<reference evidence="8 9" key="1">
    <citation type="submission" date="2024-10" db="EMBL/GenBank/DDBJ databases">
        <title>The Natural Products Discovery Center: Release of the First 8490 Sequenced Strains for Exploring Actinobacteria Biosynthetic Diversity.</title>
        <authorList>
            <person name="Kalkreuter E."/>
            <person name="Kautsar S.A."/>
            <person name="Yang D."/>
            <person name="Bader C.D."/>
            <person name="Teijaro C.N."/>
            <person name="Fluegel L."/>
            <person name="Davis C.M."/>
            <person name="Simpson J.R."/>
            <person name="Lauterbach L."/>
            <person name="Steele A.D."/>
            <person name="Gui C."/>
            <person name="Meng S."/>
            <person name="Li G."/>
            <person name="Viehrig K."/>
            <person name="Ye F."/>
            <person name="Su P."/>
            <person name="Kiefer A.F."/>
            <person name="Nichols A."/>
            <person name="Cepeda A.J."/>
            <person name="Yan W."/>
            <person name="Fan B."/>
            <person name="Jiang Y."/>
            <person name="Adhikari A."/>
            <person name="Zheng C.-J."/>
            <person name="Schuster L."/>
            <person name="Cowan T.M."/>
            <person name="Smanski M.J."/>
            <person name="Chevrette M.G."/>
            <person name="De Carvalho L.P.S."/>
            <person name="Shen B."/>
        </authorList>
    </citation>
    <scope>NUCLEOTIDE SEQUENCE [LARGE SCALE GENOMIC DNA]</scope>
    <source>
        <strain evidence="8 9">NPDC002173</strain>
    </source>
</reference>
<dbReference type="Proteomes" id="UP001602013">
    <property type="component" value="Unassembled WGS sequence"/>
</dbReference>
<evidence type="ECO:0000256" key="3">
    <source>
        <dbReference type="ARBA" id="ARBA00022839"/>
    </source>
</evidence>
<dbReference type="Pfam" id="PF01367">
    <property type="entry name" value="5_3_exonuc"/>
    <property type="match status" value="1"/>
</dbReference>
<dbReference type="PANTHER" id="PTHR42646">
    <property type="entry name" value="FLAP ENDONUCLEASE XNI"/>
    <property type="match status" value="1"/>
</dbReference>
<evidence type="ECO:0000256" key="2">
    <source>
        <dbReference type="ARBA" id="ARBA00022801"/>
    </source>
</evidence>
<dbReference type="InterPro" id="IPR038969">
    <property type="entry name" value="FEN"/>
</dbReference>
<sequence>MLLDTPSLYFRAFYGVPDSITAPDGMPVNAVRGLIDMIATLVRDHSPTGLAACMDADWRPAFRVAAIPSYKAHRVATGNEEEVPDALVPQIPVIEEFLDAVGIARLAAEGYEADDVIGTLTHREAGAVDIVTGDRDLFQLVDDARPCRVLYTVRGIRNLQTVDEAFVTQKYGIPGRTYADFATLRGDPSDGLPGVPGIGEKSAAALVSRFGSLEKLLGALDEGVQEGFPSGTRAKLTAARAYLDVAPAVVRVAHDAPMPAADLACPAEPRDAERLVALADRYGLDGPVNRLLSALSSRTAA</sequence>
<keyword evidence="3 8" id="KW-0269">Exonuclease</keyword>
<protein>
    <recommendedName>
        <fullName evidence="6">5'-3' exonuclease</fullName>
    </recommendedName>
</protein>
<dbReference type="EMBL" id="JBIASD010000007">
    <property type="protein sequence ID" value="MFF3666576.1"/>
    <property type="molecule type" value="Genomic_DNA"/>
</dbReference>
<dbReference type="InterPro" id="IPR002421">
    <property type="entry name" value="5-3_exonuclease"/>
</dbReference>
<dbReference type="RefSeq" id="WP_387411376.1">
    <property type="nucleotide sequence ID" value="NZ_JBIASD010000007.1"/>
</dbReference>
<evidence type="ECO:0000259" key="7">
    <source>
        <dbReference type="SMART" id="SM00475"/>
    </source>
</evidence>
<comment type="function">
    <text evidence="5">5'-3' exonuclease acting preferentially on double-stranded DNA.</text>
</comment>
<gene>
    <name evidence="8" type="ORF">ACFYXI_13350</name>
</gene>
<dbReference type="Gene3D" id="3.40.50.1010">
    <property type="entry name" value="5'-nuclease"/>
    <property type="match status" value="1"/>
</dbReference>